<gene>
    <name evidence="5" type="ORF">ALO94_04190</name>
</gene>
<dbReference type="InterPro" id="IPR058163">
    <property type="entry name" value="LysR-type_TF_proteobact-type"/>
</dbReference>
<dbReference type="GO" id="GO:0003700">
    <property type="term" value="F:DNA-binding transcription factor activity"/>
    <property type="evidence" value="ECO:0007669"/>
    <property type="project" value="InterPro"/>
</dbReference>
<keyword evidence="4" id="KW-0804">Transcription</keyword>
<evidence type="ECO:0000256" key="4">
    <source>
        <dbReference type="ARBA" id="ARBA00023163"/>
    </source>
</evidence>
<dbReference type="SUPFAM" id="SSF53850">
    <property type="entry name" value="Periplasmic binding protein-like II"/>
    <property type="match status" value="1"/>
</dbReference>
<dbReference type="InterPro" id="IPR000847">
    <property type="entry name" value="LysR_HTH_N"/>
</dbReference>
<sequence length="304" mass="32850">MAHVEQALSGVLIFVTAARAGSFTVAADRLGITKSAVGKSIAKLEERLGCKLFHRTTRSSGLTVDGEAYFASCSAAVDEILAAEASLTSHQQTPSGRLRVDLPAAYGRSVVLPVLLEILDANPDLKLTVTFTDAVIDLIEEGIDLSIRFGTLKDSSGLVARRLTVQKQLICASPKYLAKHGCPESLEELQNHSCIVNYRRGQRVSWSVLDGDGELTRITPPGTHEVGDGDAIVSMTVAGQGICQMPSSLVRDHLEAGRLVQVLEKYNPGDVEIHAVWPQTRHLLPKVRRVVDELVLRAERGALD</sequence>
<keyword evidence="3" id="KW-0238">DNA-binding</keyword>
<dbReference type="PATRIC" id="fig|264459.3.peg.6562"/>
<dbReference type="RefSeq" id="WP_057416120.1">
    <property type="nucleotide sequence ID" value="NZ_LJRI01000050.1"/>
</dbReference>
<keyword evidence="2" id="KW-0805">Transcription regulation</keyword>
<dbReference type="PROSITE" id="PS50931">
    <property type="entry name" value="HTH_LYSR"/>
    <property type="match status" value="1"/>
</dbReference>
<dbReference type="Pfam" id="PF00126">
    <property type="entry name" value="HTH_1"/>
    <property type="match status" value="1"/>
</dbReference>
<evidence type="ECO:0000313" key="6">
    <source>
        <dbReference type="Proteomes" id="UP000050384"/>
    </source>
</evidence>
<dbReference type="Proteomes" id="UP000050384">
    <property type="component" value="Unassembled WGS sequence"/>
</dbReference>
<dbReference type="FunFam" id="3.40.190.290:FF:000001">
    <property type="entry name" value="Transcriptional regulator, LysR family"/>
    <property type="match status" value="1"/>
</dbReference>
<dbReference type="InterPro" id="IPR036388">
    <property type="entry name" value="WH-like_DNA-bd_sf"/>
</dbReference>
<reference evidence="5 6" key="1">
    <citation type="submission" date="2015-09" db="EMBL/GenBank/DDBJ databases">
        <title>Genome announcement of multiple Pseudomonas syringae strains.</title>
        <authorList>
            <person name="Thakur S."/>
            <person name="Wang P.W."/>
            <person name="Gong Y."/>
            <person name="Weir B.S."/>
            <person name="Guttman D.S."/>
        </authorList>
    </citation>
    <scope>NUCLEOTIDE SEQUENCE [LARGE SCALE GENOMIC DNA]</scope>
    <source>
        <strain evidence="5 6">ICMP16929</strain>
    </source>
</reference>
<evidence type="ECO:0000256" key="3">
    <source>
        <dbReference type="ARBA" id="ARBA00023125"/>
    </source>
</evidence>
<dbReference type="CDD" id="cd08475">
    <property type="entry name" value="PBP2_CrgA_like_6"/>
    <property type="match status" value="1"/>
</dbReference>
<dbReference type="PANTHER" id="PTHR30537:SF5">
    <property type="entry name" value="HTH-TYPE TRANSCRIPTIONAL ACTIVATOR TTDR-RELATED"/>
    <property type="match status" value="1"/>
</dbReference>
<evidence type="ECO:0000256" key="2">
    <source>
        <dbReference type="ARBA" id="ARBA00023015"/>
    </source>
</evidence>
<comment type="similarity">
    <text evidence="1">Belongs to the LysR transcriptional regulatory family.</text>
</comment>
<dbReference type="PANTHER" id="PTHR30537">
    <property type="entry name" value="HTH-TYPE TRANSCRIPTIONAL REGULATOR"/>
    <property type="match status" value="1"/>
</dbReference>
<dbReference type="Pfam" id="PF03466">
    <property type="entry name" value="LysR_substrate"/>
    <property type="match status" value="1"/>
</dbReference>
<accession>A0A0Q0CXU0</accession>
<dbReference type="PRINTS" id="PR00039">
    <property type="entry name" value="HTHLYSR"/>
</dbReference>
<dbReference type="AlphaFoldDB" id="A0A0Q0CXU0"/>
<comment type="caution">
    <text evidence="5">The sequence shown here is derived from an EMBL/GenBank/DDBJ whole genome shotgun (WGS) entry which is preliminary data.</text>
</comment>
<proteinExistence type="inferred from homology"/>
<protein>
    <submittedName>
        <fullName evidence="5">LysR family transcriptional regulator</fullName>
    </submittedName>
</protein>
<evidence type="ECO:0000313" key="5">
    <source>
        <dbReference type="EMBL" id="KPZ14239.1"/>
    </source>
</evidence>
<name>A0A0Q0CXU0_PSESX</name>
<dbReference type="EMBL" id="LJRI01000050">
    <property type="protein sequence ID" value="KPZ14239.1"/>
    <property type="molecule type" value="Genomic_DNA"/>
</dbReference>
<dbReference type="InterPro" id="IPR036390">
    <property type="entry name" value="WH_DNA-bd_sf"/>
</dbReference>
<evidence type="ECO:0000256" key="1">
    <source>
        <dbReference type="ARBA" id="ARBA00009437"/>
    </source>
</evidence>
<dbReference type="SUPFAM" id="SSF46785">
    <property type="entry name" value="Winged helix' DNA-binding domain"/>
    <property type="match status" value="1"/>
</dbReference>
<dbReference type="FunFam" id="1.10.10.10:FF:000001">
    <property type="entry name" value="LysR family transcriptional regulator"/>
    <property type="match status" value="1"/>
</dbReference>
<dbReference type="GO" id="GO:0003677">
    <property type="term" value="F:DNA binding"/>
    <property type="evidence" value="ECO:0007669"/>
    <property type="project" value="UniProtKB-KW"/>
</dbReference>
<dbReference type="Gene3D" id="1.10.10.10">
    <property type="entry name" value="Winged helix-like DNA-binding domain superfamily/Winged helix DNA-binding domain"/>
    <property type="match status" value="1"/>
</dbReference>
<organism evidence="5 6">
    <name type="scientific">Pseudomonas syringae pv. spinaceae</name>
    <dbReference type="NCBI Taxonomy" id="264459"/>
    <lineage>
        <taxon>Bacteria</taxon>
        <taxon>Pseudomonadati</taxon>
        <taxon>Pseudomonadota</taxon>
        <taxon>Gammaproteobacteria</taxon>
        <taxon>Pseudomonadales</taxon>
        <taxon>Pseudomonadaceae</taxon>
        <taxon>Pseudomonas</taxon>
        <taxon>Pseudomonas syringae</taxon>
    </lineage>
</organism>
<dbReference type="InterPro" id="IPR005119">
    <property type="entry name" value="LysR_subst-bd"/>
</dbReference>
<dbReference type="Gene3D" id="3.40.190.290">
    <property type="match status" value="1"/>
</dbReference>